<accession>A0A1H3LUE8</accession>
<dbReference type="InterPro" id="IPR001867">
    <property type="entry name" value="OmpR/PhoB-type_DNA-bd"/>
</dbReference>
<dbReference type="InterPro" id="IPR051677">
    <property type="entry name" value="AfsR-DnrI-RedD_regulator"/>
</dbReference>
<dbReference type="RefSeq" id="WP_093312258.1">
    <property type="nucleotide sequence ID" value="NZ_FNPV01000003.1"/>
</dbReference>
<dbReference type="Proteomes" id="UP000199230">
    <property type="component" value="Unassembled WGS sequence"/>
</dbReference>
<gene>
    <name evidence="7" type="ORF">SAMN05192546_103370</name>
</gene>
<protein>
    <recommendedName>
        <fullName evidence="2">Stage 0 sporulation protein A homolog</fullName>
    </recommendedName>
</protein>
<keyword evidence="5" id="KW-0597">Phosphoprotein</keyword>
<dbReference type="InterPro" id="IPR011990">
    <property type="entry name" value="TPR-like_helical_dom_sf"/>
</dbReference>
<dbReference type="InterPro" id="IPR001789">
    <property type="entry name" value="Sig_transdc_resp-reg_receiver"/>
</dbReference>
<evidence type="ECO:0000259" key="6">
    <source>
        <dbReference type="PROSITE" id="PS50110"/>
    </source>
</evidence>
<dbReference type="OrthoDB" id="3190595at2"/>
<dbReference type="SUPFAM" id="SSF46894">
    <property type="entry name" value="C-terminal effector domain of the bipartite response regulators"/>
    <property type="match status" value="1"/>
</dbReference>
<feature type="domain" description="Response regulatory" evidence="6">
    <location>
        <begin position="3"/>
        <end position="117"/>
    </location>
</feature>
<feature type="modified residue" description="4-aspartylphosphate" evidence="5">
    <location>
        <position position="54"/>
    </location>
</feature>
<dbReference type="PANTHER" id="PTHR35807:SF2">
    <property type="entry name" value="TRANSCRIPTIONAL ACTIVATOR DOMAIN"/>
    <property type="match status" value="1"/>
</dbReference>
<dbReference type="SMART" id="SM00448">
    <property type="entry name" value="REC"/>
    <property type="match status" value="1"/>
</dbReference>
<dbReference type="InterPro" id="IPR005158">
    <property type="entry name" value="BTAD"/>
</dbReference>
<dbReference type="InterPro" id="IPR036388">
    <property type="entry name" value="WH-like_DNA-bd_sf"/>
</dbReference>
<evidence type="ECO:0000256" key="3">
    <source>
        <dbReference type="ARBA" id="ARBA00023125"/>
    </source>
</evidence>
<dbReference type="SMART" id="SM01043">
    <property type="entry name" value="BTAD"/>
    <property type="match status" value="1"/>
</dbReference>
<name>A0A1H3LUE8_9FIRM</name>
<dbReference type="InterPro" id="IPR016032">
    <property type="entry name" value="Sig_transdc_resp-reg_C-effctor"/>
</dbReference>
<dbReference type="AlphaFoldDB" id="A0A1H3LUE8"/>
<evidence type="ECO:0000256" key="2">
    <source>
        <dbReference type="ARBA" id="ARBA00018672"/>
    </source>
</evidence>
<comment type="similarity">
    <text evidence="1">Belongs to the AfsR/DnrI/RedD regulatory family.</text>
</comment>
<dbReference type="Gene3D" id="1.10.10.10">
    <property type="entry name" value="Winged helix-like DNA-binding domain superfamily/Winged helix DNA-binding domain"/>
    <property type="match status" value="1"/>
</dbReference>
<evidence type="ECO:0000256" key="5">
    <source>
        <dbReference type="PROSITE-ProRule" id="PRU00169"/>
    </source>
</evidence>
<reference evidence="7 8" key="1">
    <citation type="submission" date="2016-10" db="EMBL/GenBank/DDBJ databases">
        <authorList>
            <person name="de Groot N.N."/>
        </authorList>
    </citation>
    <scope>NUCLEOTIDE SEQUENCE [LARGE SCALE GENOMIC DNA]</scope>
    <source>
        <strain evidence="7 8">APO</strain>
    </source>
</reference>
<dbReference type="Pfam" id="PF00072">
    <property type="entry name" value="Response_reg"/>
    <property type="match status" value="1"/>
</dbReference>
<evidence type="ECO:0000313" key="8">
    <source>
        <dbReference type="Proteomes" id="UP000199230"/>
    </source>
</evidence>
<keyword evidence="3" id="KW-0238">DNA-binding</keyword>
<proteinExistence type="inferred from homology"/>
<dbReference type="GO" id="GO:0003677">
    <property type="term" value="F:DNA binding"/>
    <property type="evidence" value="ECO:0007669"/>
    <property type="project" value="UniProtKB-KW"/>
</dbReference>
<dbReference type="STRING" id="159292.SAMN05192546_103370"/>
<dbReference type="InterPro" id="IPR011006">
    <property type="entry name" value="CheY-like_superfamily"/>
</dbReference>
<dbReference type="Gene3D" id="1.25.40.10">
    <property type="entry name" value="Tetratricopeptide repeat domain"/>
    <property type="match status" value="1"/>
</dbReference>
<comment type="function">
    <text evidence="4">May play the central regulatory role in sporulation. It may be an element of the effector pathway responsible for the activation of sporulation genes in response to nutritional stress. Spo0A may act in concert with spo0H (a sigma factor) to control the expression of some genes that are critical to the sporulation process.</text>
</comment>
<dbReference type="PANTHER" id="PTHR35807">
    <property type="entry name" value="TRANSCRIPTIONAL REGULATOR REDD-RELATED"/>
    <property type="match status" value="1"/>
</dbReference>
<dbReference type="GO" id="GO:0006355">
    <property type="term" value="P:regulation of DNA-templated transcription"/>
    <property type="evidence" value="ECO:0007669"/>
    <property type="project" value="InterPro"/>
</dbReference>
<dbReference type="EMBL" id="FNPV01000003">
    <property type="protein sequence ID" value="SDY67970.1"/>
    <property type="molecule type" value="Genomic_DNA"/>
</dbReference>
<dbReference type="GO" id="GO:0000160">
    <property type="term" value="P:phosphorelay signal transduction system"/>
    <property type="evidence" value="ECO:0007669"/>
    <property type="project" value="InterPro"/>
</dbReference>
<evidence type="ECO:0000256" key="4">
    <source>
        <dbReference type="ARBA" id="ARBA00024867"/>
    </source>
</evidence>
<dbReference type="PROSITE" id="PS50110">
    <property type="entry name" value="RESPONSE_REGULATORY"/>
    <property type="match status" value="1"/>
</dbReference>
<keyword evidence="8" id="KW-1185">Reference proteome</keyword>
<dbReference type="Pfam" id="PF03704">
    <property type="entry name" value="BTAD"/>
    <property type="match status" value="1"/>
</dbReference>
<evidence type="ECO:0000256" key="1">
    <source>
        <dbReference type="ARBA" id="ARBA00005820"/>
    </source>
</evidence>
<evidence type="ECO:0000313" key="7">
    <source>
        <dbReference type="EMBL" id="SDY67970.1"/>
    </source>
</evidence>
<dbReference type="SMART" id="SM00862">
    <property type="entry name" value="Trans_reg_C"/>
    <property type="match status" value="1"/>
</dbReference>
<sequence length="366" mass="43035">MIKAIVVDDEWYTLEEISDFLMKTKDFHVAGKYQNPLKALEEVKAILPQVAFIDIDLPEMDGITLSERLLELHADIMIVFITSYNQYAIQAFDLNAIDYLLKPIKEERFIRMVEKVKQVVSTRKQPSSSFLDIKVFGPLTVSFRDTPVKWQRSKAKEVFAYLLMNHGCYVHKETIIEDLWPDYEPKKALSILQTSIYKIRNLFTQATHVLQLDYNNNGYCLSITEGYCDYFQLLKALSSYRKHDSSTYDTIEQASILFGNGFLAEEGYLWRLEKDQQLRDQLIMSLKEMLIVHQENSCPEKVITTLKNITRLAPFEESMNYRLIKMYLETNNRLEAEQHYQWVEQTLKKFYDAKPSNKIRLLLLNR</sequence>
<organism evidence="7 8">
    <name type="scientific">Tindallia californiensis</name>
    <dbReference type="NCBI Taxonomy" id="159292"/>
    <lineage>
        <taxon>Bacteria</taxon>
        <taxon>Bacillati</taxon>
        <taxon>Bacillota</taxon>
        <taxon>Clostridia</taxon>
        <taxon>Peptostreptococcales</taxon>
        <taxon>Tindalliaceae</taxon>
        <taxon>Tindallia</taxon>
    </lineage>
</organism>
<dbReference type="Gene3D" id="3.40.50.2300">
    <property type="match status" value="1"/>
</dbReference>
<dbReference type="SUPFAM" id="SSF52172">
    <property type="entry name" value="CheY-like"/>
    <property type="match status" value="1"/>
</dbReference>